<dbReference type="AlphaFoldDB" id="A0A7N0V6Q4"/>
<reference evidence="1" key="1">
    <citation type="submission" date="2021-01" db="UniProtKB">
        <authorList>
            <consortium name="EnsemblPlants"/>
        </authorList>
    </citation>
    <scope>IDENTIFICATION</scope>
</reference>
<protein>
    <submittedName>
        <fullName evidence="1">Uncharacterized protein</fullName>
    </submittedName>
</protein>
<organism evidence="1 2">
    <name type="scientific">Kalanchoe fedtschenkoi</name>
    <name type="common">Lavender scallops</name>
    <name type="synonym">South American air plant</name>
    <dbReference type="NCBI Taxonomy" id="63787"/>
    <lineage>
        <taxon>Eukaryota</taxon>
        <taxon>Viridiplantae</taxon>
        <taxon>Streptophyta</taxon>
        <taxon>Embryophyta</taxon>
        <taxon>Tracheophyta</taxon>
        <taxon>Spermatophyta</taxon>
        <taxon>Magnoliopsida</taxon>
        <taxon>eudicotyledons</taxon>
        <taxon>Gunneridae</taxon>
        <taxon>Pentapetalae</taxon>
        <taxon>Saxifragales</taxon>
        <taxon>Crassulaceae</taxon>
        <taxon>Kalanchoe</taxon>
    </lineage>
</organism>
<dbReference type="Proteomes" id="UP000594263">
    <property type="component" value="Unplaced"/>
</dbReference>
<dbReference type="Gramene" id="Kaladp0102s0012.1.v1.1">
    <property type="protein sequence ID" value="Kaladp0102s0012.1.v1.1.CDS.1"/>
    <property type="gene ID" value="Kaladp0102s0012.v1.1"/>
</dbReference>
<dbReference type="InterPro" id="IPR040381">
    <property type="entry name" value="At4g14450-like"/>
</dbReference>
<keyword evidence="2" id="KW-1185">Reference proteome</keyword>
<dbReference type="GO" id="GO:0005737">
    <property type="term" value="C:cytoplasm"/>
    <property type="evidence" value="ECO:0007669"/>
    <property type="project" value="TreeGrafter"/>
</dbReference>
<dbReference type="GO" id="GO:0005634">
    <property type="term" value="C:nucleus"/>
    <property type="evidence" value="ECO:0007669"/>
    <property type="project" value="TreeGrafter"/>
</dbReference>
<evidence type="ECO:0000313" key="2">
    <source>
        <dbReference type="Proteomes" id="UP000594263"/>
    </source>
</evidence>
<evidence type="ECO:0000313" key="1">
    <source>
        <dbReference type="EnsemblPlants" id="Kaladp0102s0012.1.v1.1.CDS.1"/>
    </source>
</evidence>
<accession>A0A7N0V6Q4</accession>
<dbReference type="PANTHER" id="PTHR33912:SF2">
    <property type="entry name" value="PUTATIVE-RELATED"/>
    <property type="match status" value="1"/>
</dbReference>
<sequence>MPAETSCQSTRLQRRAPTSLQITAPARTWNVAIPLLSPIAASLVGHNRDMAKIASSGPEEEDEVMQKKRNIISRGYDEKKNDNKAEKFEQAKKTVLLKKWQHPKAPFHYEQRPPLEAPCLLPALIDNCP</sequence>
<dbReference type="OMA" id="HPAGPIY"/>
<proteinExistence type="predicted"/>
<dbReference type="EnsemblPlants" id="Kaladp0102s0012.1.v1.1">
    <property type="protein sequence ID" value="Kaladp0102s0012.1.v1.1.CDS.1"/>
    <property type="gene ID" value="Kaladp0102s0012.v1.1"/>
</dbReference>
<dbReference type="PANTHER" id="PTHR33912">
    <property type="entry name" value="OS01G0939400 PROTEIN"/>
    <property type="match status" value="1"/>
</dbReference>
<name>A0A7N0V6Q4_KALFE</name>